<evidence type="ECO:0000313" key="14">
    <source>
        <dbReference type="EMBL" id="PRY20270.1"/>
    </source>
</evidence>
<dbReference type="PANTHER" id="PTHR43071:SF1">
    <property type="entry name" value="2-AMINO-4-HYDROXY-6-HYDROXYMETHYLDIHYDROPTERIDINE PYROPHOSPHOKINASE"/>
    <property type="match status" value="1"/>
</dbReference>
<comment type="function">
    <text evidence="10">Catalyzes the transfer of pyrophosphate from adenosine triphosphate (ATP) to 6-hydroxymethyl-7,8-dihydropterin, an enzymatic step in folate biosynthesis pathway.</text>
</comment>
<dbReference type="UniPathway" id="UPA00077">
    <property type="reaction ID" value="UER00155"/>
</dbReference>
<accession>A0A2T0RGP0</accession>
<dbReference type="EC" id="2.7.6.3" evidence="3"/>
<dbReference type="GO" id="GO:0003848">
    <property type="term" value="F:2-amino-4-hydroxy-6-hydroxymethyldihydropteridine diphosphokinase activity"/>
    <property type="evidence" value="ECO:0007669"/>
    <property type="project" value="UniProtKB-EC"/>
</dbReference>
<dbReference type="PROSITE" id="PS00794">
    <property type="entry name" value="HPPK"/>
    <property type="match status" value="1"/>
</dbReference>
<sequence length="208" mass="22920">MPQDITRHKSDTKALVALGSNLAGPAGPPALTLRTAIDEIVCADVEVLAASRIFATPCMPAGAGPDYANAAVLLRTRLTASALLSHLHEIENRHERTRQQRWGARTLDLDLLDHGLKVVPDIDVWQHWYDLPTEQQRTIAPDRLVLPHPRIQDRAFVLVPLLDICPDWIHPVLGRSVREMCAALTEADLTGILPKEPPESLALSDKGR</sequence>
<dbReference type="GO" id="GO:0016301">
    <property type="term" value="F:kinase activity"/>
    <property type="evidence" value="ECO:0007669"/>
    <property type="project" value="UniProtKB-KW"/>
</dbReference>
<dbReference type="Gene3D" id="3.30.70.560">
    <property type="entry name" value="7,8-Dihydro-6-hydroxymethylpterin-pyrophosphokinase HPPK"/>
    <property type="match status" value="1"/>
</dbReference>
<dbReference type="InterPro" id="IPR000550">
    <property type="entry name" value="Hppk"/>
</dbReference>
<protein>
    <recommendedName>
        <fullName evidence="4">2-amino-4-hydroxy-6-hydroxymethyldihydropteridine pyrophosphokinase</fullName>
        <ecNumber evidence="3">2.7.6.3</ecNumber>
    </recommendedName>
    <alternativeName>
        <fullName evidence="11">6-hydroxymethyl-7,8-dihydropterin pyrophosphokinase</fullName>
    </alternativeName>
    <alternativeName>
        <fullName evidence="12">7,8-dihydro-6-hydroxymethylpterin-pyrophosphokinase</fullName>
    </alternativeName>
</protein>
<reference evidence="14 15" key="1">
    <citation type="submission" date="2018-03" db="EMBL/GenBank/DDBJ databases">
        <title>Genomic Encyclopedia of Archaeal and Bacterial Type Strains, Phase II (KMG-II): from individual species to whole genera.</title>
        <authorList>
            <person name="Goeker M."/>
        </authorList>
    </citation>
    <scope>NUCLEOTIDE SEQUENCE [LARGE SCALE GENOMIC DNA]</scope>
    <source>
        <strain evidence="14 15">DSM 29328</strain>
    </source>
</reference>
<gene>
    <name evidence="14" type="ORF">CLV78_11455</name>
</gene>
<keyword evidence="6" id="KW-0547">Nucleotide-binding</keyword>
<evidence type="ECO:0000256" key="12">
    <source>
        <dbReference type="ARBA" id="ARBA00033413"/>
    </source>
</evidence>
<evidence type="ECO:0000256" key="10">
    <source>
        <dbReference type="ARBA" id="ARBA00029409"/>
    </source>
</evidence>
<comment type="pathway">
    <text evidence="1">Cofactor biosynthesis; tetrahydrofolate biosynthesis; 2-amino-4-hydroxy-6-hydroxymethyl-7,8-dihydropteridine diphosphate from 7,8-dihydroneopterin triphosphate: step 4/4.</text>
</comment>
<dbReference type="Proteomes" id="UP000239480">
    <property type="component" value="Unassembled WGS sequence"/>
</dbReference>
<dbReference type="GO" id="GO:0046656">
    <property type="term" value="P:folic acid biosynthetic process"/>
    <property type="evidence" value="ECO:0007669"/>
    <property type="project" value="UniProtKB-KW"/>
</dbReference>
<keyword evidence="15" id="KW-1185">Reference proteome</keyword>
<evidence type="ECO:0000256" key="11">
    <source>
        <dbReference type="ARBA" id="ARBA00029766"/>
    </source>
</evidence>
<keyword evidence="5" id="KW-0808">Transferase</keyword>
<organism evidence="14 15">
    <name type="scientific">Aliiruegeria haliotis</name>
    <dbReference type="NCBI Taxonomy" id="1280846"/>
    <lineage>
        <taxon>Bacteria</taxon>
        <taxon>Pseudomonadati</taxon>
        <taxon>Pseudomonadota</taxon>
        <taxon>Alphaproteobacteria</taxon>
        <taxon>Rhodobacterales</taxon>
        <taxon>Roseobacteraceae</taxon>
        <taxon>Aliiruegeria</taxon>
    </lineage>
</organism>
<comment type="caution">
    <text evidence="14">The sequence shown here is derived from an EMBL/GenBank/DDBJ whole genome shotgun (WGS) entry which is preliminary data.</text>
</comment>
<dbReference type="GO" id="GO:0046654">
    <property type="term" value="P:tetrahydrofolate biosynthetic process"/>
    <property type="evidence" value="ECO:0007669"/>
    <property type="project" value="UniProtKB-UniPathway"/>
</dbReference>
<evidence type="ECO:0000259" key="13">
    <source>
        <dbReference type="PROSITE" id="PS00794"/>
    </source>
</evidence>
<dbReference type="PANTHER" id="PTHR43071">
    <property type="entry name" value="2-AMINO-4-HYDROXY-6-HYDROXYMETHYLDIHYDROPTERIDINE PYROPHOSPHOKINASE"/>
    <property type="match status" value="1"/>
</dbReference>
<dbReference type="AlphaFoldDB" id="A0A2T0RGP0"/>
<proteinExistence type="inferred from homology"/>
<dbReference type="SUPFAM" id="SSF55083">
    <property type="entry name" value="6-hydroxymethyl-7,8-dihydropterin pyrophosphokinase, HPPK"/>
    <property type="match status" value="1"/>
</dbReference>
<evidence type="ECO:0000256" key="8">
    <source>
        <dbReference type="ARBA" id="ARBA00022840"/>
    </source>
</evidence>
<evidence type="ECO:0000256" key="4">
    <source>
        <dbReference type="ARBA" id="ARBA00016218"/>
    </source>
</evidence>
<evidence type="ECO:0000256" key="7">
    <source>
        <dbReference type="ARBA" id="ARBA00022777"/>
    </source>
</evidence>
<comment type="similarity">
    <text evidence="2">Belongs to the HPPK family.</text>
</comment>
<evidence type="ECO:0000256" key="5">
    <source>
        <dbReference type="ARBA" id="ARBA00022679"/>
    </source>
</evidence>
<keyword evidence="7 14" id="KW-0418">Kinase</keyword>
<evidence type="ECO:0000256" key="3">
    <source>
        <dbReference type="ARBA" id="ARBA00013253"/>
    </source>
</evidence>
<keyword evidence="8" id="KW-0067">ATP-binding</keyword>
<dbReference type="Pfam" id="PF01288">
    <property type="entry name" value="HPPK"/>
    <property type="match status" value="1"/>
</dbReference>
<dbReference type="GO" id="GO:0005524">
    <property type="term" value="F:ATP binding"/>
    <property type="evidence" value="ECO:0007669"/>
    <property type="project" value="UniProtKB-KW"/>
</dbReference>
<name>A0A2T0RGP0_9RHOB</name>
<evidence type="ECO:0000256" key="2">
    <source>
        <dbReference type="ARBA" id="ARBA00005810"/>
    </source>
</evidence>
<evidence type="ECO:0000256" key="1">
    <source>
        <dbReference type="ARBA" id="ARBA00005051"/>
    </source>
</evidence>
<dbReference type="NCBIfam" id="TIGR01498">
    <property type="entry name" value="folK"/>
    <property type="match status" value="1"/>
</dbReference>
<feature type="domain" description="7,8-dihydro-6-hydroxymethylpterin-pyrophosphokinase" evidence="13">
    <location>
        <begin position="101"/>
        <end position="112"/>
    </location>
</feature>
<evidence type="ECO:0000256" key="6">
    <source>
        <dbReference type="ARBA" id="ARBA00022741"/>
    </source>
</evidence>
<evidence type="ECO:0000313" key="15">
    <source>
        <dbReference type="Proteomes" id="UP000239480"/>
    </source>
</evidence>
<evidence type="ECO:0000256" key="9">
    <source>
        <dbReference type="ARBA" id="ARBA00022909"/>
    </source>
</evidence>
<dbReference type="EMBL" id="PVTD01000014">
    <property type="protein sequence ID" value="PRY20270.1"/>
    <property type="molecule type" value="Genomic_DNA"/>
</dbReference>
<dbReference type="CDD" id="cd00483">
    <property type="entry name" value="HPPK"/>
    <property type="match status" value="1"/>
</dbReference>
<dbReference type="RefSeq" id="WP_342751845.1">
    <property type="nucleotide sequence ID" value="NZ_PVTD01000014.1"/>
</dbReference>
<dbReference type="InterPro" id="IPR035907">
    <property type="entry name" value="Hppk_sf"/>
</dbReference>
<keyword evidence="9" id="KW-0289">Folate biosynthesis</keyword>